<dbReference type="Gene3D" id="6.10.250.2280">
    <property type="match status" value="1"/>
</dbReference>
<dbReference type="Pfam" id="PF06251">
    <property type="entry name" value="Caps_syn_GfcC_C"/>
    <property type="match status" value="1"/>
</dbReference>
<dbReference type="Pfam" id="PF20616">
    <property type="entry name" value="Caps_syn_GfcC_N"/>
    <property type="match status" value="1"/>
</dbReference>
<dbReference type="PATRIC" id="fig|766150.3.peg.987"/>
<feature type="domain" description="Capsule biosynthesis GfcC-like N-terminal" evidence="2">
    <location>
        <begin position="2"/>
        <end position="121"/>
    </location>
</feature>
<evidence type="ECO:0000259" key="2">
    <source>
        <dbReference type="Pfam" id="PF20616"/>
    </source>
</evidence>
<dbReference type="InterPro" id="IPR046459">
    <property type="entry name" value="Caps_syn_GfcC_N"/>
</dbReference>
<gene>
    <name evidence="3" type="ORF">SFK315_1022</name>
</gene>
<protein>
    <submittedName>
        <fullName evidence="3">Uncharacterized protein</fullName>
    </submittedName>
</protein>
<organism evidence="3 4">
    <name type="scientific">Shigella flexneri K-315</name>
    <dbReference type="NCBI Taxonomy" id="766150"/>
    <lineage>
        <taxon>Bacteria</taxon>
        <taxon>Pseudomonadati</taxon>
        <taxon>Pseudomonadota</taxon>
        <taxon>Gammaproteobacteria</taxon>
        <taxon>Enterobacterales</taxon>
        <taxon>Enterobacteriaceae</taxon>
        <taxon>Shigella</taxon>
    </lineage>
</organism>
<name>I6D0A2_SHIFL</name>
<evidence type="ECO:0000313" key="4">
    <source>
        <dbReference type="Proteomes" id="UP000005407"/>
    </source>
</evidence>
<evidence type="ECO:0000313" key="3">
    <source>
        <dbReference type="EMBL" id="EIQ25194.1"/>
    </source>
</evidence>
<dbReference type="Proteomes" id="UP000005407">
    <property type="component" value="Unassembled WGS sequence"/>
</dbReference>
<proteinExistence type="predicted"/>
<dbReference type="Gene3D" id="3.10.20.700">
    <property type="match status" value="2"/>
</dbReference>
<feature type="domain" description="Capsule biosynthesis GfcC-like C-terminal" evidence="1">
    <location>
        <begin position="134"/>
        <end position="222"/>
    </location>
</feature>
<sequence>MTIYLPGEQQTLSVGPMENVVQLVTQPQLRDRLWWPGALLTDSAAKAKALKDYQHVMAQLASWEAEADDDVAATIKSVRQQLLNLNITGRLPVKLDPDFVRVDENSNPPLVGDYTLYTVQRPVTITLLGAVSGAGQLPWQAGRSVTDYLQDHPRLAGADKNNVMVITPEGETVVAPVALWNKRHVEPPPGSQLWLGFSAHVLPEKYADLNDQIVSVLTQRVPD</sequence>
<reference evidence="3 4" key="1">
    <citation type="submission" date="2012-03" db="EMBL/GenBank/DDBJ databases">
        <authorList>
            <person name="Rasko D."/>
            <person name="Redman J."/>
            <person name="Daugherty S.C."/>
            <person name="Tallon L."/>
            <person name="Sadzewicz L."/>
            <person name="Jones K."/>
            <person name="Santana-Cruz I."/>
            <person name="Liu X."/>
        </authorList>
    </citation>
    <scope>NUCLEOTIDE SEQUENCE [LARGE SCALE GENOMIC DNA]</scope>
    <source>
        <strain evidence="3 4">K-315</strain>
    </source>
</reference>
<dbReference type="Gene3D" id="3.10.560.10">
    <property type="entry name" value="Outer membrane lipoprotein wza domain like"/>
    <property type="match status" value="1"/>
</dbReference>
<evidence type="ECO:0000259" key="1">
    <source>
        <dbReference type="Pfam" id="PF06251"/>
    </source>
</evidence>
<dbReference type="EMBL" id="AKMY01000012">
    <property type="protein sequence ID" value="EIQ25194.1"/>
    <property type="molecule type" value="Genomic_DNA"/>
</dbReference>
<dbReference type="InterPro" id="IPR010425">
    <property type="entry name" value="Caps_synth_GfcC-like_C"/>
</dbReference>
<accession>I6D0A2</accession>
<comment type="caution">
    <text evidence="3">The sequence shown here is derived from an EMBL/GenBank/DDBJ whole genome shotgun (WGS) entry which is preliminary data.</text>
</comment>
<dbReference type="AlphaFoldDB" id="I6D0A2"/>